<dbReference type="Gene3D" id="3.20.20.70">
    <property type="entry name" value="Aldolase class I"/>
    <property type="match status" value="1"/>
</dbReference>
<dbReference type="SUPFAM" id="SSF103506">
    <property type="entry name" value="Mitochondrial carrier"/>
    <property type="match status" value="1"/>
</dbReference>
<feature type="repeat" description="Solcar" evidence="13">
    <location>
        <begin position="657"/>
        <end position="739"/>
    </location>
</feature>
<keyword evidence="3" id="KW-0813">Transport</keyword>
<evidence type="ECO:0000313" key="14">
    <source>
        <dbReference type="EMBL" id="CDH52562.1"/>
    </source>
</evidence>
<evidence type="ECO:0000313" key="15">
    <source>
        <dbReference type="Proteomes" id="UP000027586"/>
    </source>
</evidence>
<organism evidence="14 15">
    <name type="scientific">Lichtheimia corymbifera JMRC:FSU:9682</name>
    <dbReference type="NCBI Taxonomy" id="1263082"/>
    <lineage>
        <taxon>Eukaryota</taxon>
        <taxon>Fungi</taxon>
        <taxon>Fungi incertae sedis</taxon>
        <taxon>Mucoromycota</taxon>
        <taxon>Mucoromycotina</taxon>
        <taxon>Mucoromycetes</taxon>
        <taxon>Mucorales</taxon>
        <taxon>Lichtheimiaceae</taxon>
        <taxon>Lichtheimia</taxon>
    </lineage>
</organism>
<evidence type="ECO:0000256" key="12">
    <source>
        <dbReference type="ARBA" id="ARBA00023136"/>
    </source>
</evidence>
<dbReference type="InterPro" id="IPR004136">
    <property type="entry name" value="NMO"/>
</dbReference>
<dbReference type="OrthoDB" id="10265891at2759"/>
<evidence type="ECO:0000256" key="8">
    <source>
        <dbReference type="ARBA" id="ARBA00022792"/>
    </source>
</evidence>
<keyword evidence="15" id="KW-1185">Reference proteome</keyword>
<dbReference type="PANTHER" id="PTHR46974:SF1">
    <property type="entry name" value="MITOCHONDRIAL GTP_GDP CARRIER PROTEIN 1"/>
    <property type="match status" value="1"/>
</dbReference>
<evidence type="ECO:0000256" key="10">
    <source>
        <dbReference type="ARBA" id="ARBA00023002"/>
    </source>
</evidence>
<evidence type="ECO:0000256" key="2">
    <source>
        <dbReference type="ARBA" id="ARBA00006375"/>
    </source>
</evidence>
<dbReference type="InterPro" id="IPR053042">
    <property type="entry name" value="Mito_GTP/GDP_Carrier"/>
</dbReference>
<accession>A0A068RSI8</accession>
<dbReference type="FunFam" id="1.50.40.10:FF:000010">
    <property type="entry name" value="Probable YHM1 (Mitochondrial carrier)"/>
    <property type="match status" value="1"/>
</dbReference>
<dbReference type="InterPro" id="IPR023395">
    <property type="entry name" value="MCP_dom_sf"/>
</dbReference>
<keyword evidence="9" id="KW-1133">Transmembrane helix</keyword>
<reference evidence="14" key="1">
    <citation type="submission" date="2013-08" db="EMBL/GenBank/DDBJ databases">
        <title>Gene expansion shapes genome architecture in the human pathogen Lichtheimia corymbifera: an evolutionary genomics analysis in the ancient terrestrial Mucorales (Mucoromycotina).</title>
        <authorList>
            <person name="Schwartze V.U."/>
            <person name="Winter S."/>
            <person name="Shelest E."/>
            <person name="Marcet-Houben M."/>
            <person name="Horn F."/>
            <person name="Wehner S."/>
            <person name="Hoffmann K."/>
            <person name="Riege K."/>
            <person name="Sammeth M."/>
            <person name="Nowrousian M."/>
            <person name="Valiante V."/>
            <person name="Linde J."/>
            <person name="Jacobsen I.D."/>
            <person name="Marz M."/>
            <person name="Brakhage A.A."/>
            <person name="Gabaldon T."/>
            <person name="Bocker S."/>
            <person name="Voigt K."/>
        </authorList>
    </citation>
    <scope>NUCLEOTIDE SEQUENCE [LARGE SCALE GENOMIC DNA]</scope>
    <source>
        <strain evidence="14">FSU 9682</strain>
    </source>
</reference>
<protein>
    <submittedName>
        <fullName evidence="14">Mitochondrial carrier protein</fullName>
    </submittedName>
</protein>
<sequence>MVLKTKLTELLGIQHPIVQGGMMFVGTAEMAAAVSNAGALGIITALTQPTPEALRQEIRRCRTMTKNPFGVNLTLLPAINPPPYEEYAKVIVEEGIKIVETAGNNPGKFIKMFKDAGIIVLHKCTAIRHAFSAQKLGVDVISMDGFECAGHPGEDDIGGLVLLAKSARALSIPYIASGGLGDGRGLAAALALGAEGVNMGTRFMCTVESPIHQHIKEAMVKADERSTTLVYRPFRNTARIFKNSVAVEVNARERKPNVKFEDIRELVAGARGRVVFETGDSEYGVWTAGQVLGLINDIPTCADLVKRMVGDAESIIRDRLDVMVQQPFENMMMHRLCYNVGFHIERKHRHQTFSVSHAASHPARVITILGKQGNHPQYHLKRNHGHFIPLFIDNQSINQNVYKVFVYVFQVPDRAFLTVSKIVYRFLPLLLSPLLVMSPPIATGKSESGTARFLGSASSGVLELLIFHPVDTVAKRLMSNQTRVFGGGKTFAESQAALSKIVFKDAANEAFMKKYASLFPGLGFAAGYKVAQRVYKFGGQPFVKDYLNTHHKSTFTSLFGEKTGKTIMHATAGSLVGIGEIALLPLDVLKIKRQTNPEAFRGRGFLTIIKDEGMGLYRGAGWTAARNAPGSFALFGGSAFVKEYLFHLNDYNQATFFQNFCASIGGAVASITVAAPLDVVKTRIQNRNFDNPESGLNIIKDLIKKEGFGGFFKGLTPKILVVGPKLIFSFTVAQQLIPFFDKSLKN</sequence>
<evidence type="ECO:0000256" key="1">
    <source>
        <dbReference type="ARBA" id="ARBA00004448"/>
    </source>
</evidence>
<dbReference type="Gene3D" id="1.50.40.10">
    <property type="entry name" value="Mitochondrial carrier domain"/>
    <property type="match status" value="1"/>
</dbReference>
<dbReference type="GO" id="GO:0001409">
    <property type="term" value="F:guanine nucleotide transmembrane transporter activity"/>
    <property type="evidence" value="ECO:0007669"/>
    <property type="project" value="TreeGrafter"/>
</dbReference>
<dbReference type="EMBL" id="CBTN010000014">
    <property type="protein sequence ID" value="CDH52562.1"/>
    <property type="molecule type" value="Genomic_DNA"/>
</dbReference>
<comment type="similarity">
    <text evidence="2">Belongs to the mitochondrial carrier (TC 2.A.29) family.</text>
</comment>
<evidence type="ECO:0000256" key="9">
    <source>
        <dbReference type="ARBA" id="ARBA00022989"/>
    </source>
</evidence>
<evidence type="ECO:0000256" key="7">
    <source>
        <dbReference type="ARBA" id="ARBA00022737"/>
    </source>
</evidence>
<keyword evidence="6 13" id="KW-0812">Transmembrane</keyword>
<keyword evidence="10" id="KW-0560">Oxidoreductase</keyword>
<dbReference type="GO" id="GO:0018580">
    <property type="term" value="F:nitronate monooxygenase activity"/>
    <property type="evidence" value="ECO:0007669"/>
    <property type="project" value="InterPro"/>
</dbReference>
<dbReference type="Proteomes" id="UP000027586">
    <property type="component" value="Unassembled WGS sequence"/>
</dbReference>
<dbReference type="AlphaFoldDB" id="A0A068RSI8"/>
<dbReference type="CDD" id="cd04730">
    <property type="entry name" value="NPD_like"/>
    <property type="match status" value="1"/>
</dbReference>
<keyword evidence="12 13" id="KW-0472">Membrane</keyword>
<comment type="caution">
    <text evidence="14">The sequence shown here is derived from an EMBL/GenBank/DDBJ whole genome shotgun (WGS) entry which is preliminary data.</text>
</comment>
<evidence type="ECO:0000256" key="13">
    <source>
        <dbReference type="PROSITE-ProRule" id="PRU00282"/>
    </source>
</evidence>
<dbReference type="PANTHER" id="PTHR46974">
    <property type="entry name" value="MITOCHONDRIAL GTP/GDP CARRIER PROTEIN 1"/>
    <property type="match status" value="1"/>
</dbReference>
<evidence type="ECO:0000256" key="6">
    <source>
        <dbReference type="ARBA" id="ARBA00022692"/>
    </source>
</evidence>
<evidence type="ECO:0000256" key="11">
    <source>
        <dbReference type="ARBA" id="ARBA00023128"/>
    </source>
</evidence>
<dbReference type="VEuPathDB" id="FungiDB:LCOR_04019.1"/>
<proteinExistence type="inferred from homology"/>
<dbReference type="SUPFAM" id="SSF51412">
    <property type="entry name" value="Inosine monophosphate dehydrogenase (IMPDH)"/>
    <property type="match status" value="1"/>
</dbReference>
<keyword evidence="4" id="KW-0285">Flavoprotein</keyword>
<dbReference type="Pfam" id="PF03060">
    <property type="entry name" value="NMO"/>
    <property type="match status" value="1"/>
</dbReference>
<evidence type="ECO:0000256" key="4">
    <source>
        <dbReference type="ARBA" id="ARBA00022630"/>
    </source>
</evidence>
<dbReference type="InterPro" id="IPR018108">
    <property type="entry name" value="MCP_transmembrane"/>
</dbReference>
<keyword evidence="8" id="KW-0999">Mitochondrion inner membrane</keyword>
<gene>
    <name evidence="14" type="ORF">LCOR_04019.1</name>
</gene>
<dbReference type="InterPro" id="IPR013785">
    <property type="entry name" value="Aldolase_TIM"/>
</dbReference>
<keyword evidence="11" id="KW-0496">Mitochondrion</keyword>
<name>A0A068RSI8_9FUNG</name>
<dbReference type="Pfam" id="PF00153">
    <property type="entry name" value="Mito_carr"/>
    <property type="match status" value="2"/>
</dbReference>
<comment type="subcellular location">
    <subcellularLocation>
        <location evidence="1">Mitochondrion inner membrane</location>
        <topology evidence="1">Multi-pass membrane protein</topology>
    </subcellularLocation>
</comment>
<evidence type="ECO:0000256" key="5">
    <source>
        <dbReference type="ARBA" id="ARBA00022643"/>
    </source>
</evidence>
<keyword evidence="5" id="KW-0288">FMN</keyword>
<keyword evidence="7" id="KW-0677">Repeat</keyword>
<evidence type="ECO:0000256" key="3">
    <source>
        <dbReference type="ARBA" id="ARBA00022448"/>
    </source>
</evidence>
<dbReference type="PROSITE" id="PS50920">
    <property type="entry name" value="SOLCAR"/>
    <property type="match status" value="1"/>
</dbReference>
<dbReference type="GO" id="GO:0005743">
    <property type="term" value="C:mitochondrial inner membrane"/>
    <property type="evidence" value="ECO:0007669"/>
    <property type="project" value="UniProtKB-SubCell"/>
</dbReference>